<feature type="compositionally biased region" description="Low complexity" evidence="1">
    <location>
        <begin position="353"/>
        <end position="384"/>
    </location>
</feature>
<dbReference type="RefSeq" id="WP_168908498.1">
    <property type="nucleotide sequence ID" value="NZ_CP051428.1"/>
</dbReference>
<dbReference type="Proteomes" id="UP000502136">
    <property type="component" value="Chromosome"/>
</dbReference>
<protein>
    <submittedName>
        <fullName evidence="3">LysM peptidoglycan-binding domain-containing protein</fullName>
    </submittedName>
</protein>
<dbReference type="AlphaFoldDB" id="A0A6H2H027"/>
<evidence type="ECO:0000313" key="3">
    <source>
        <dbReference type="EMBL" id="QJC52949.1"/>
    </source>
</evidence>
<dbReference type="CDD" id="cd00118">
    <property type="entry name" value="LysM"/>
    <property type="match status" value="1"/>
</dbReference>
<dbReference type="SMART" id="SM00257">
    <property type="entry name" value="LysM"/>
    <property type="match status" value="1"/>
</dbReference>
<dbReference type="KEGG" id="palr:HGI30_16155"/>
<feature type="compositionally biased region" description="Basic and acidic residues" evidence="1">
    <location>
        <begin position="175"/>
        <end position="185"/>
    </location>
</feature>
<evidence type="ECO:0000256" key="1">
    <source>
        <dbReference type="SAM" id="MobiDB-lite"/>
    </source>
</evidence>
<gene>
    <name evidence="3" type="ORF">HGI30_16155</name>
</gene>
<dbReference type="InterPro" id="IPR018392">
    <property type="entry name" value="LysM"/>
</dbReference>
<feature type="region of interest" description="Disordered" evidence="1">
    <location>
        <begin position="164"/>
        <end position="449"/>
    </location>
</feature>
<proteinExistence type="predicted"/>
<reference evidence="3 4" key="1">
    <citation type="submission" date="2020-04" db="EMBL/GenBank/DDBJ databases">
        <title>Novel Paenibacillus strain UniB2 isolated from commercial digestive syrup.</title>
        <authorList>
            <person name="Thorat V."/>
            <person name="Kirdat K."/>
            <person name="Tiwarekar B."/>
            <person name="Yadav A."/>
        </authorList>
    </citation>
    <scope>NUCLEOTIDE SEQUENCE [LARGE SCALE GENOMIC DNA]</scope>
    <source>
        <strain evidence="3 4">UniB2</strain>
    </source>
</reference>
<evidence type="ECO:0000259" key="2">
    <source>
        <dbReference type="SMART" id="SM00257"/>
    </source>
</evidence>
<dbReference type="EMBL" id="CP051428">
    <property type="protein sequence ID" value="QJC52949.1"/>
    <property type="molecule type" value="Genomic_DNA"/>
</dbReference>
<dbReference type="InterPro" id="IPR036779">
    <property type="entry name" value="LysM_dom_sf"/>
</dbReference>
<dbReference type="Pfam" id="PF01476">
    <property type="entry name" value="LysM"/>
    <property type="match status" value="1"/>
</dbReference>
<dbReference type="SUPFAM" id="SSF54106">
    <property type="entry name" value="LysM domain"/>
    <property type="match status" value="1"/>
</dbReference>
<feature type="compositionally biased region" description="Basic and acidic residues" evidence="1">
    <location>
        <begin position="426"/>
        <end position="441"/>
    </location>
</feature>
<name>A0A6H2H027_9BACL</name>
<feature type="compositionally biased region" description="Polar residues" evidence="1">
    <location>
        <begin position="238"/>
        <end position="255"/>
    </location>
</feature>
<accession>A0A6H2H027</accession>
<sequence length="517" mass="56058">MSEQSQGLRFDVYERVHLPEEVAAIEELEEIELVPRIQVIQQGEQAILRGRLLLNGVYRTADRSESAQTMEHQIPVEITLPMNRIESLEDISVEIDNFDVDLLSSRTLNITGVLSLSGIRVEAPADDGAQWQEEPYTVVHRASAPAQPTGDISPGRYLELEEGAQEEADAAAEYRAARSDRDAGREPSWGPSAYRAGEDQEAFPPGAREEAFGGFAEDPPDAARSRTSDRPAAYSGFEQPSITEPDSAAQASGWTQLGAWQDDSEPDRAAQGQEEEAEPSFSFSPPQAAFPPPAGAQRSAAAEENDGDRSGAFSSLRSIASVDRSAETPEEAEPSAVLYGRPQAEPSAEAEEPAVQAREAASQPEPAAPADAPPAAYASAFGEADVQAAEAEPERQELRVAFGAKRSAASPADGGEEGLTSLIGTSRRDREQRQASERSRQQEAPAAVQAEEVEWQSLFLSRAAEEKPFRKVRICIVQREETLDSIADRYQLQAREIALHNRLADPSVAEGQVLYIP</sequence>
<organism evidence="3 4">
    <name type="scientific">Paenibacillus albicereus</name>
    <dbReference type="NCBI Taxonomy" id="2726185"/>
    <lineage>
        <taxon>Bacteria</taxon>
        <taxon>Bacillati</taxon>
        <taxon>Bacillota</taxon>
        <taxon>Bacilli</taxon>
        <taxon>Bacillales</taxon>
        <taxon>Paenibacillaceae</taxon>
        <taxon>Paenibacillus</taxon>
    </lineage>
</organism>
<dbReference type="Gene3D" id="3.10.350.10">
    <property type="entry name" value="LysM domain"/>
    <property type="match status" value="1"/>
</dbReference>
<dbReference type="InterPro" id="IPR048862">
    <property type="entry name" value="SPOCS_spoVID_N"/>
</dbReference>
<evidence type="ECO:0000313" key="4">
    <source>
        <dbReference type="Proteomes" id="UP000502136"/>
    </source>
</evidence>
<keyword evidence="4" id="KW-1185">Reference proteome</keyword>
<feature type="domain" description="LysM" evidence="2">
    <location>
        <begin position="474"/>
        <end position="517"/>
    </location>
</feature>
<dbReference type="Pfam" id="PF20918">
    <property type="entry name" value="SPOCS_spoVID-N"/>
    <property type="match status" value="1"/>
</dbReference>